<accession>A0A4R0MZG3</accession>
<gene>
    <name evidence="2" type="ORF">EZ444_18520</name>
</gene>
<organism evidence="2 3">
    <name type="scientific">Pedobacter hiemivivus</name>
    <dbReference type="NCBI Taxonomy" id="2530454"/>
    <lineage>
        <taxon>Bacteria</taxon>
        <taxon>Pseudomonadati</taxon>
        <taxon>Bacteroidota</taxon>
        <taxon>Sphingobacteriia</taxon>
        <taxon>Sphingobacteriales</taxon>
        <taxon>Sphingobacteriaceae</taxon>
        <taxon>Pedobacter</taxon>
    </lineage>
</organism>
<keyword evidence="1" id="KW-0812">Transmembrane</keyword>
<keyword evidence="1" id="KW-0472">Membrane</keyword>
<evidence type="ECO:0000313" key="3">
    <source>
        <dbReference type="Proteomes" id="UP000291117"/>
    </source>
</evidence>
<evidence type="ECO:0000313" key="2">
    <source>
        <dbReference type="EMBL" id="TCC92730.1"/>
    </source>
</evidence>
<reference evidence="2 3" key="1">
    <citation type="submission" date="2019-02" db="EMBL/GenBank/DDBJ databases">
        <title>Pedobacter sp. RP-3-8 sp. nov., isolated from Arctic soil.</title>
        <authorList>
            <person name="Dahal R.H."/>
        </authorList>
    </citation>
    <scope>NUCLEOTIDE SEQUENCE [LARGE SCALE GENOMIC DNA]</scope>
    <source>
        <strain evidence="2 3">RP-3-8</strain>
    </source>
</reference>
<comment type="caution">
    <text evidence="2">The sequence shown here is derived from an EMBL/GenBank/DDBJ whole genome shotgun (WGS) entry which is preliminary data.</text>
</comment>
<proteinExistence type="predicted"/>
<dbReference type="RefSeq" id="WP_131610633.1">
    <property type="nucleotide sequence ID" value="NZ_SJSM01000013.1"/>
</dbReference>
<dbReference type="EMBL" id="SJSM01000013">
    <property type="protein sequence ID" value="TCC92730.1"/>
    <property type="molecule type" value="Genomic_DNA"/>
</dbReference>
<dbReference type="AlphaFoldDB" id="A0A4R0MZG3"/>
<dbReference type="Proteomes" id="UP000291117">
    <property type="component" value="Unassembled WGS sequence"/>
</dbReference>
<keyword evidence="3" id="KW-1185">Reference proteome</keyword>
<feature type="transmembrane region" description="Helical" evidence="1">
    <location>
        <begin position="47"/>
        <end position="67"/>
    </location>
</feature>
<evidence type="ECO:0000256" key="1">
    <source>
        <dbReference type="SAM" id="Phobius"/>
    </source>
</evidence>
<sequence length="75" mass="8630">MMINMFNAPERRDAMEFSVNAQKEQTDLLKDAKSLDALLERMGDAHYVPILLLITFLPTMKSLFLSLQTPQIFVQ</sequence>
<name>A0A4R0MZG3_9SPHI</name>
<protein>
    <submittedName>
        <fullName evidence="2">Uncharacterized protein</fullName>
    </submittedName>
</protein>
<keyword evidence="1" id="KW-1133">Transmembrane helix</keyword>